<dbReference type="PROSITE" id="PS00039">
    <property type="entry name" value="DEAD_ATP_HELICASE"/>
    <property type="match status" value="1"/>
</dbReference>
<accession>A0ABU9BTE6</accession>
<dbReference type="SUPFAM" id="SSF52540">
    <property type="entry name" value="P-loop containing nucleoside triphosphate hydrolases"/>
    <property type="match status" value="1"/>
</dbReference>
<evidence type="ECO:0000256" key="7">
    <source>
        <dbReference type="RuleBase" id="RU000492"/>
    </source>
</evidence>
<gene>
    <name evidence="12" type="ORF">AACH06_14995</name>
</gene>
<protein>
    <submittedName>
        <fullName evidence="12">DEAD/DEAH box helicase</fullName>
        <ecNumber evidence="12">3.6.4.-</ecNumber>
    </submittedName>
</protein>
<dbReference type="PANTHER" id="PTHR47959">
    <property type="entry name" value="ATP-DEPENDENT RNA HELICASE RHLE-RELATED"/>
    <property type="match status" value="1"/>
</dbReference>
<evidence type="ECO:0000256" key="1">
    <source>
        <dbReference type="ARBA" id="ARBA00022741"/>
    </source>
</evidence>
<sequence>MSFESLGLAPVLLQALAAQGHTQPTPVQAAAMGPMLQGRDLLVQARTGSGKTLAYALPLLQRWLAGKPRAPRPVEGLVLVPTRELALQVGQTLRDLAHELPGLAKIAVVFGGVSINPQMMALRGGADVVVATPGRLLDLVRHNALQLGQVRTLVLDEADRLLALGFADELAEVRALLPAPRQTVLVSATLPAPVRTLADGWLVDPVDAKVATAALARADIRQRAIAVDEDRRTELLKHLLKAAGDDRALVFVATQYATEHVADKLTRGGFPAVPFHGDMSQGARVAALDDFKAGRVRVLVATDMAARGLHIDALPLVVNYDLPRSTDDYTHRIGRTGRAGGQGDAISFVTATNEAHFRLIEKRQAQRLVRETVAGFEPAQSPPERDRGAGTGLDPNGGVKGHRKSKKDKLREAAAAAATETTPEPAAKAARPSPARSSPESPAPESGPASRRSGPPTRRAR</sequence>
<comment type="caution">
    <text evidence="12">The sequence shown here is derived from an EMBL/GenBank/DDBJ whole genome shotgun (WGS) entry which is preliminary data.</text>
</comment>
<feature type="domain" description="Helicase ATP-binding" evidence="9">
    <location>
        <begin position="32"/>
        <end position="208"/>
    </location>
</feature>
<dbReference type="SMART" id="SM00490">
    <property type="entry name" value="HELICc"/>
    <property type="match status" value="1"/>
</dbReference>
<evidence type="ECO:0000256" key="2">
    <source>
        <dbReference type="ARBA" id="ARBA00022801"/>
    </source>
</evidence>
<dbReference type="Pfam" id="PF00271">
    <property type="entry name" value="Helicase_C"/>
    <property type="match status" value="1"/>
</dbReference>
<evidence type="ECO:0000256" key="5">
    <source>
        <dbReference type="ARBA" id="ARBA00038437"/>
    </source>
</evidence>
<dbReference type="InterPro" id="IPR050079">
    <property type="entry name" value="DEAD_box_RNA_helicase"/>
</dbReference>
<dbReference type="PROSITE" id="PS51192">
    <property type="entry name" value="HELICASE_ATP_BIND_1"/>
    <property type="match status" value="1"/>
</dbReference>
<feature type="domain" description="DEAD-box RNA helicase Q" evidence="11">
    <location>
        <begin position="1"/>
        <end position="29"/>
    </location>
</feature>
<dbReference type="InterPro" id="IPR011545">
    <property type="entry name" value="DEAD/DEAH_box_helicase_dom"/>
</dbReference>
<dbReference type="InterPro" id="IPR014014">
    <property type="entry name" value="RNA_helicase_DEAD_Q_motif"/>
</dbReference>
<evidence type="ECO:0000256" key="6">
    <source>
        <dbReference type="PROSITE-ProRule" id="PRU00552"/>
    </source>
</evidence>
<dbReference type="InterPro" id="IPR044742">
    <property type="entry name" value="DEAD/DEAH_RhlB"/>
</dbReference>
<dbReference type="InterPro" id="IPR014001">
    <property type="entry name" value="Helicase_ATP-bd"/>
</dbReference>
<feature type="compositionally biased region" description="Low complexity" evidence="8">
    <location>
        <begin position="413"/>
        <end position="453"/>
    </location>
</feature>
<evidence type="ECO:0000256" key="4">
    <source>
        <dbReference type="ARBA" id="ARBA00022840"/>
    </source>
</evidence>
<dbReference type="SMART" id="SM00487">
    <property type="entry name" value="DEXDc"/>
    <property type="match status" value="1"/>
</dbReference>
<dbReference type="EC" id="3.6.4.-" evidence="12"/>
<dbReference type="Pfam" id="PF00270">
    <property type="entry name" value="DEAD"/>
    <property type="match status" value="1"/>
</dbReference>
<reference evidence="12 13" key="1">
    <citation type="submission" date="2024-04" db="EMBL/GenBank/DDBJ databases">
        <title>Novel species of the genus Ideonella isolated from streams.</title>
        <authorList>
            <person name="Lu H."/>
        </authorList>
    </citation>
    <scope>NUCLEOTIDE SEQUENCE [LARGE SCALE GENOMIC DNA]</scope>
    <source>
        <strain evidence="12 13">DXS29W</strain>
    </source>
</reference>
<evidence type="ECO:0000313" key="13">
    <source>
        <dbReference type="Proteomes" id="UP001371218"/>
    </source>
</evidence>
<evidence type="ECO:0000256" key="3">
    <source>
        <dbReference type="ARBA" id="ARBA00022806"/>
    </source>
</evidence>
<feature type="region of interest" description="Disordered" evidence="8">
    <location>
        <begin position="373"/>
        <end position="461"/>
    </location>
</feature>
<evidence type="ECO:0000259" key="11">
    <source>
        <dbReference type="PROSITE" id="PS51195"/>
    </source>
</evidence>
<keyword evidence="4 7" id="KW-0067">ATP-binding</keyword>
<evidence type="ECO:0000313" key="12">
    <source>
        <dbReference type="EMBL" id="MEK8032132.1"/>
    </source>
</evidence>
<dbReference type="GO" id="GO:0016787">
    <property type="term" value="F:hydrolase activity"/>
    <property type="evidence" value="ECO:0007669"/>
    <property type="project" value="UniProtKB-KW"/>
</dbReference>
<dbReference type="RefSeq" id="WP_341426546.1">
    <property type="nucleotide sequence ID" value="NZ_JBBUTG010000009.1"/>
</dbReference>
<evidence type="ECO:0000256" key="8">
    <source>
        <dbReference type="SAM" id="MobiDB-lite"/>
    </source>
</evidence>
<proteinExistence type="inferred from homology"/>
<dbReference type="PROSITE" id="PS51195">
    <property type="entry name" value="Q_MOTIF"/>
    <property type="match status" value="1"/>
</dbReference>
<dbReference type="EMBL" id="JBBUTG010000009">
    <property type="protein sequence ID" value="MEK8032132.1"/>
    <property type="molecule type" value="Genomic_DNA"/>
</dbReference>
<keyword evidence="13" id="KW-1185">Reference proteome</keyword>
<evidence type="ECO:0000259" key="9">
    <source>
        <dbReference type="PROSITE" id="PS51192"/>
    </source>
</evidence>
<feature type="short sequence motif" description="Q motif" evidence="6">
    <location>
        <begin position="1"/>
        <end position="29"/>
    </location>
</feature>
<dbReference type="Gene3D" id="3.40.50.300">
    <property type="entry name" value="P-loop containing nucleotide triphosphate hydrolases"/>
    <property type="match status" value="2"/>
</dbReference>
<dbReference type="CDD" id="cd18787">
    <property type="entry name" value="SF2_C_DEAD"/>
    <property type="match status" value="1"/>
</dbReference>
<dbReference type="GO" id="GO:0004386">
    <property type="term" value="F:helicase activity"/>
    <property type="evidence" value="ECO:0007669"/>
    <property type="project" value="UniProtKB-KW"/>
</dbReference>
<evidence type="ECO:0000259" key="10">
    <source>
        <dbReference type="PROSITE" id="PS51194"/>
    </source>
</evidence>
<comment type="similarity">
    <text evidence="5 7">Belongs to the DEAD box helicase family.</text>
</comment>
<dbReference type="InterPro" id="IPR000629">
    <property type="entry name" value="RNA-helicase_DEAD-box_CS"/>
</dbReference>
<feature type="domain" description="Helicase C-terminal" evidence="10">
    <location>
        <begin position="219"/>
        <end position="384"/>
    </location>
</feature>
<keyword evidence="1 7" id="KW-0547">Nucleotide-binding</keyword>
<keyword evidence="3 7" id="KW-0347">Helicase</keyword>
<dbReference type="InterPro" id="IPR027417">
    <property type="entry name" value="P-loop_NTPase"/>
</dbReference>
<dbReference type="PROSITE" id="PS51194">
    <property type="entry name" value="HELICASE_CTER"/>
    <property type="match status" value="1"/>
</dbReference>
<dbReference type="InterPro" id="IPR001650">
    <property type="entry name" value="Helicase_C-like"/>
</dbReference>
<organism evidence="12 13">
    <name type="scientific">Ideonella lacteola</name>
    <dbReference type="NCBI Taxonomy" id="2984193"/>
    <lineage>
        <taxon>Bacteria</taxon>
        <taxon>Pseudomonadati</taxon>
        <taxon>Pseudomonadota</taxon>
        <taxon>Betaproteobacteria</taxon>
        <taxon>Burkholderiales</taxon>
        <taxon>Sphaerotilaceae</taxon>
        <taxon>Ideonella</taxon>
    </lineage>
</organism>
<name>A0ABU9BTE6_9BURK</name>
<dbReference type="Proteomes" id="UP001371218">
    <property type="component" value="Unassembled WGS sequence"/>
</dbReference>
<keyword evidence="2 7" id="KW-0378">Hydrolase</keyword>
<dbReference type="PANTHER" id="PTHR47959:SF13">
    <property type="entry name" value="ATP-DEPENDENT RNA HELICASE RHLE"/>
    <property type="match status" value="1"/>
</dbReference>
<dbReference type="CDD" id="cd00268">
    <property type="entry name" value="DEADc"/>
    <property type="match status" value="1"/>
</dbReference>